<name>A0ABZ2M8K8_9BACT</name>
<evidence type="ECO:0000313" key="1">
    <source>
        <dbReference type="EMBL" id="WXB18845.1"/>
    </source>
</evidence>
<dbReference type="EMBL" id="CP089984">
    <property type="protein sequence ID" value="WXB18845.1"/>
    <property type="molecule type" value="Genomic_DNA"/>
</dbReference>
<gene>
    <name evidence="1" type="ORF">LZC94_16600</name>
</gene>
<proteinExistence type="predicted"/>
<sequence length="342" mass="36801">MLTPPLARNLEASVRDLESERAGVRAASIGDLVRHAQGSTEVRARAIPLLEKALGSDPAPEVRAASAVALGDLAAHEALGALLVAVEDTDLNVRQMALNALGEIGDVRALPRLRRALSDTRPEVRYQGIIAFCRVANEDADVLEAITRATGDDDAAVRYIALRLVEERTADSPRPWDSLAPRVEKLLRDPARQVALVAAIVLAKMGASSGHELIVKVVRGQVRADKEDEREAVEMAGEIGRRDLVPHLERRAWGAGRWLRDTCAFHAKIALARLDHPRAVAEIARDLGSPKRDVCSAAVVAAGRALRFELRAAIEALPEGAVDPELRSEAIARLSSPPTEPA</sequence>
<accession>A0ABZ2M8K8</accession>
<dbReference type="Pfam" id="PF13646">
    <property type="entry name" value="HEAT_2"/>
    <property type="match status" value="1"/>
</dbReference>
<dbReference type="SUPFAM" id="SSF48371">
    <property type="entry name" value="ARM repeat"/>
    <property type="match status" value="1"/>
</dbReference>
<dbReference type="InterPro" id="IPR011989">
    <property type="entry name" value="ARM-like"/>
</dbReference>
<reference evidence="1 2" key="1">
    <citation type="submission" date="2021-12" db="EMBL/GenBank/DDBJ databases">
        <title>Discovery of the Pendulisporaceae a myxobacterial family with distinct sporulation behavior and unique specialized metabolism.</title>
        <authorList>
            <person name="Garcia R."/>
            <person name="Popoff A."/>
            <person name="Bader C.D."/>
            <person name="Loehr J."/>
            <person name="Walesch S."/>
            <person name="Walt C."/>
            <person name="Boldt J."/>
            <person name="Bunk B."/>
            <person name="Haeckl F.J.F.P.J."/>
            <person name="Gunesch A.P."/>
            <person name="Birkelbach J."/>
            <person name="Nuebel U."/>
            <person name="Pietschmann T."/>
            <person name="Bach T."/>
            <person name="Mueller R."/>
        </authorList>
    </citation>
    <scope>NUCLEOTIDE SEQUENCE [LARGE SCALE GENOMIC DNA]</scope>
    <source>
        <strain evidence="1 2">MSr11954</strain>
    </source>
</reference>
<dbReference type="RefSeq" id="WP_394828470.1">
    <property type="nucleotide sequence ID" value="NZ_CP089984.1"/>
</dbReference>
<evidence type="ECO:0000313" key="2">
    <source>
        <dbReference type="Proteomes" id="UP001370348"/>
    </source>
</evidence>
<dbReference type="InterPro" id="IPR016024">
    <property type="entry name" value="ARM-type_fold"/>
</dbReference>
<dbReference type="SMART" id="SM00567">
    <property type="entry name" value="EZ_HEAT"/>
    <property type="match status" value="4"/>
</dbReference>
<keyword evidence="2" id="KW-1185">Reference proteome</keyword>
<organism evidence="1 2">
    <name type="scientific">Pendulispora albinea</name>
    <dbReference type="NCBI Taxonomy" id="2741071"/>
    <lineage>
        <taxon>Bacteria</taxon>
        <taxon>Pseudomonadati</taxon>
        <taxon>Myxococcota</taxon>
        <taxon>Myxococcia</taxon>
        <taxon>Myxococcales</taxon>
        <taxon>Sorangiineae</taxon>
        <taxon>Pendulisporaceae</taxon>
        <taxon>Pendulispora</taxon>
    </lineage>
</organism>
<dbReference type="InterPro" id="IPR004155">
    <property type="entry name" value="PBS_lyase_HEAT"/>
</dbReference>
<dbReference type="Gene3D" id="1.25.10.10">
    <property type="entry name" value="Leucine-rich Repeat Variant"/>
    <property type="match status" value="2"/>
</dbReference>
<dbReference type="Proteomes" id="UP001370348">
    <property type="component" value="Chromosome"/>
</dbReference>
<protein>
    <submittedName>
        <fullName evidence="1">HEAT repeat domain-containing protein</fullName>
    </submittedName>
</protein>